<accession>A0ABT1SUH2</accession>
<evidence type="ECO:0000313" key="2">
    <source>
        <dbReference type="EMBL" id="MCQ5343526.1"/>
    </source>
</evidence>
<dbReference type="EC" id="2.4.-.-" evidence="2"/>
<keyword evidence="2" id="KW-0808">Transferase</keyword>
<dbReference type="Gene3D" id="3.40.50.2000">
    <property type="entry name" value="Glycogen Phosphorylase B"/>
    <property type="match status" value="1"/>
</dbReference>
<name>A0ABT1SUH2_9FIRM</name>
<dbReference type="EMBL" id="JANGEW010000027">
    <property type="protein sequence ID" value="MCQ5343526.1"/>
    <property type="molecule type" value="Genomic_DNA"/>
</dbReference>
<dbReference type="RefSeq" id="WP_154254700.1">
    <property type="nucleotide sequence ID" value="NZ_JAJCIO010000029.1"/>
</dbReference>
<evidence type="ECO:0000313" key="3">
    <source>
        <dbReference type="Proteomes" id="UP001206692"/>
    </source>
</evidence>
<dbReference type="InterPro" id="IPR001296">
    <property type="entry name" value="Glyco_trans_1"/>
</dbReference>
<keyword evidence="3" id="KW-1185">Reference proteome</keyword>
<feature type="domain" description="Glycosyl transferase family 1" evidence="1">
    <location>
        <begin position="205"/>
        <end position="346"/>
    </location>
</feature>
<dbReference type="Pfam" id="PF00534">
    <property type="entry name" value="Glycos_transf_1"/>
    <property type="match status" value="1"/>
</dbReference>
<organism evidence="2 3">
    <name type="scientific">Megasphaera massiliensis</name>
    <dbReference type="NCBI Taxonomy" id="1232428"/>
    <lineage>
        <taxon>Bacteria</taxon>
        <taxon>Bacillati</taxon>
        <taxon>Bacillota</taxon>
        <taxon>Negativicutes</taxon>
        <taxon>Veillonellales</taxon>
        <taxon>Veillonellaceae</taxon>
        <taxon>Megasphaera</taxon>
    </lineage>
</organism>
<dbReference type="SUPFAM" id="SSF53756">
    <property type="entry name" value="UDP-Glycosyltransferase/glycogen phosphorylase"/>
    <property type="match status" value="1"/>
</dbReference>
<protein>
    <submittedName>
        <fullName evidence="2">Glycosyltransferase</fullName>
        <ecNumber evidence="2">2.4.-.-</ecNumber>
    </submittedName>
</protein>
<reference evidence="2 3" key="1">
    <citation type="submission" date="2022-06" db="EMBL/GenBank/DDBJ databases">
        <title>Isolation of gut microbiota from human fecal samples.</title>
        <authorList>
            <person name="Pamer E.G."/>
            <person name="Barat B."/>
            <person name="Waligurski E."/>
            <person name="Medina S."/>
            <person name="Paddock L."/>
            <person name="Mostad J."/>
        </authorList>
    </citation>
    <scope>NUCLEOTIDE SEQUENCE [LARGE SCALE GENOMIC DNA]</scope>
    <source>
        <strain evidence="2 3">DFI.1.1</strain>
    </source>
</reference>
<keyword evidence="2" id="KW-0328">Glycosyltransferase</keyword>
<sequence length="377" mass="43491">MAIGEDEMNPLDVIILRSQDIFSDSRVLRYEAWYKKNQITYRIIGWDRQGKNLKRDNTEYYDGIAGFQQGAKGILGRIKWNWFLLGYLFSYRRDYKIIHACDFDTVMPSLVMKLFGKKVVFDIFDWFSDEVKTGKWYIDKPINFMEKLSVKLADLVIICEKGRLQQMEIVPSHYIVVPNIPVGNGDSVMPVDGKSSCHYDDYSIAIAYIGGLVEHRGLRELVNVISRYPNIRLNIAGFGDEAIIKYMTDMSEKFANIYYYGKIPYGEALSIMKQSDLLYAMYYKTNPNHLYAAPNKFYEALFLAKPIITTNGTLVGDKVESIKSGYVIDEGEKAFEDLLDRIISNGIRGKMDFVRAFEDEIAIKNGALLKYKKFIFQ</sequence>
<dbReference type="GO" id="GO:0016757">
    <property type="term" value="F:glycosyltransferase activity"/>
    <property type="evidence" value="ECO:0007669"/>
    <property type="project" value="UniProtKB-KW"/>
</dbReference>
<comment type="caution">
    <text evidence="2">The sequence shown here is derived from an EMBL/GenBank/DDBJ whole genome shotgun (WGS) entry which is preliminary data.</text>
</comment>
<gene>
    <name evidence="2" type="ORF">NE675_10905</name>
</gene>
<evidence type="ECO:0000259" key="1">
    <source>
        <dbReference type="Pfam" id="PF00534"/>
    </source>
</evidence>
<proteinExistence type="predicted"/>
<dbReference type="Proteomes" id="UP001206692">
    <property type="component" value="Unassembled WGS sequence"/>
</dbReference>